<organism evidence="1 2">
    <name type="scientific">Profundicola chukchiensis</name>
    <dbReference type="NCBI Taxonomy" id="2961959"/>
    <lineage>
        <taxon>Bacteria</taxon>
        <taxon>Pseudomonadati</taxon>
        <taxon>Bacteroidota</taxon>
        <taxon>Flavobacteriia</taxon>
        <taxon>Flavobacteriales</taxon>
        <taxon>Weeksellaceae</taxon>
        <taxon>Profundicola</taxon>
    </lineage>
</organism>
<protein>
    <submittedName>
        <fullName evidence="1">3-oxoacyl-ACP synthase</fullName>
    </submittedName>
</protein>
<gene>
    <name evidence="1" type="ORF">NMK71_09415</name>
</gene>
<sequence length="131" mass="14380">MAISEKGLQQLQESLSAETKSSAGDKHETGRAMIQLEREQLGNQLANIEAEKEIILKIDPSSKSQIIGLGAVVLTSQHHYFIATSIGKIRLNNTDYYALSLGSPIGQLLSGKRAGDKFVFRNQEIEILEVL</sequence>
<keyword evidence="2" id="KW-1185">Reference proteome</keyword>
<name>A0A9X4RUZ1_9FLAO</name>
<accession>A0A9X4RUZ1</accession>
<dbReference type="AlphaFoldDB" id="A0A9X4RUZ1"/>
<comment type="caution">
    <text evidence="1">The sequence shown here is derived from an EMBL/GenBank/DDBJ whole genome shotgun (WGS) entry which is preliminary data.</text>
</comment>
<dbReference type="RefSeq" id="WP_304420986.1">
    <property type="nucleotide sequence ID" value="NZ_JANCMU010000005.1"/>
</dbReference>
<dbReference type="Proteomes" id="UP001152599">
    <property type="component" value="Unassembled WGS sequence"/>
</dbReference>
<reference evidence="1" key="1">
    <citation type="submission" date="2022-07" db="EMBL/GenBank/DDBJ databases">
        <title>Description and genome-wide analysis of Profundicola chukchiensis gen. nov., sp. nov., marine bacteria isolated from bottom sediments of the Chukchi Sea.</title>
        <authorList>
            <person name="Romanenko L."/>
            <person name="Otstavnykh N."/>
            <person name="Kurilenko V."/>
            <person name="Eremeev V."/>
            <person name="Velansky P."/>
            <person name="Mikhailov V."/>
            <person name="Isaeva M."/>
        </authorList>
    </citation>
    <scope>NUCLEOTIDE SEQUENCE</scope>
    <source>
        <strain evidence="1">KMM 9713</strain>
    </source>
</reference>
<dbReference type="EMBL" id="JANCMU010000005">
    <property type="protein sequence ID" value="MDG4946633.1"/>
    <property type="molecule type" value="Genomic_DNA"/>
</dbReference>
<evidence type="ECO:0000313" key="1">
    <source>
        <dbReference type="EMBL" id="MDG4946633.1"/>
    </source>
</evidence>
<proteinExistence type="predicted"/>
<evidence type="ECO:0000313" key="2">
    <source>
        <dbReference type="Proteomes" id="UP001152599"/>
    </source>
</evidence>